<dbReference type="GO" id="GO:0016020">
    <property type="term" value="C:membrane"/>
    <property type="evidence" value="ECO:0007669"/>
    <property type="project" value="UniProtKB-UniRule"/>
</dbReference>
<organism evidence="3 4">
    <name type="scientific">Spirochaeta lutea</name>
    <dbReference type="NCBI Taxonomy" id="1480694"/>
    <lineage>
        <taxon>Bacteria</taxon>
        <taxon>Pseudomonadati</taxon>
        <taxon>Spirochaetota</taxon>
        <taxon>Spirochaetia</taxon>
        <taxon>Spirochaetales</taxon>
        <taxon>Spirochaetaceae</taxon>
        <taxon>Spirochaeta</taxon>
    </lineage>
</organism>
<feature type="domain" description="OmpA-like" evidence="2">
    <location>
        <begin position="1048"/>
        <end position="1176"/>
    </location>
</feature>
<dbReference type="Gene3D" id="3.30.1330.60">
    <property type="entry name" value="OmpA-like domain"/>
    <property type="match status" value="1"/>
</dbReference>
<dbReference type="eggNOG" id="COG2885">
    <property type="taxonomic scope" value="Bacteria"/>
</dbReference>
<evidence type="ECO:0000256" key="1">
    <source>
        <dbReference type="PROSITE-ProRule" id="PRU00473"/>
    </source>
</evidence>
<dbReference type="SUPFAM" id="SSF103088">
    <property type="entry name" value="OmpA-like"/>
    <property type="match status" value="1"/>
</dbReference>
<dbReference type="Pfam" id="PF00691">
    <property type="entry name" value="OmpA"/>
    <property type="match status" value="1"/>
</dbReference>
<accession>A0A098R2N8</accession>
<protein>
    <recommendedName>
        <fullName evidence="2">OmpA-like domain-containing protein</fullName>
    </recommendedName>
</protein>
<dbReference type="Pfam" id="PF13585">
    <property type="entry name" value="CHU_C"/>
    <property type="match status" value="1"/>
</dbReference>
<evidence type="ECO:0000259" key="2">
    <source>
        <dbReference type="PROSITE" id="PS51123"/>
    </source>
</evidence>
<proteinExistence type="predicted"/>
<keyword evidence="4" id="KW-1185">Reference proteome</keyword>
<evidence type="ECO:0000313" key="4">
    <source>
        <dbReference type="Proteomes" id="UP000029692"/>
    </source>
</evidence>
<dbReference type="InterPro" id="IPR006665">
    <property type="entry name" value="OmpA-like"/>
</dbReference>
<dbReference type="PANTHER" id="PTHR30329">
    <property type="entry name" value="STATOR ELEMENT OF FLAGELLAR MOTOR COMPLEX"/>
    <property type="match status" value="1"/>
</dbReference>
<keyword evidence="1" id="KW-0472">Membrane</keyword>
<sequence>MGIGADFGISKTYTSLSGIHDLTWAFAIRGMGKDYRPVAGRSALESSFTPSFGIQATVVKNSFISIRPSVGISVPGFQNFRAEIGSDFGFFNIVDVSLSFSLDVAQLTMDSVDAASLLPRISFTFRIPTGNDKKPSLTPGVLTTMSLASWYDGIVGIGAGVSLPLKRGDIQGPEIESSINYIELSPNNDGIQDRQELAIQLTDPSGISEYRWSVLDGNSREVFSAGEASLIPQINSIGAFLSHLTSNPDMVVGAFSIVVNGRGQDGTVLPDGRYSIYLDATDKYGNSTNKEIAVLFIDTEKPEISIGSLTQDEKIFSPNGDGNKDYLRIPQTGSKEDLWVMEFLNQQGIVVYEIAMNDQRPQDLTWDGTDSTGEILPDGVYSYRIHATDRAGNRNSAVLDNILLNSYISPVRLSISDQAFSPNGDGFRDSIEFRPELTKLDGVQGWSIRVMDTRDTTVRTYTGQGIPPRQILFDGRDNTEALLPEGSYKAELSVTYTSGNKPQAMSGIFQVDVTPPQGLVSKEWSIFSPDSDGEQDEILFYQEVFTEESRWVGEIIDEGNRIVKQYIWDRTVPFQLRWDGIDGDTRLVEDGDYRYRLRAEDAAGNRFTSDPVTFTKDTSGAEYLITPEFSAFSPNADGVKDENRLFITQRSRSSVQSYTITIMSANSEGSVRTYSGENSIPNSVRWDGKTDQGRPVADGIYYAQLQVTHNNGSVGTAKTSAITIDTRFPQITISTEDDIFSPDGDSRKDTFRFILDSSEEPEFRGEIQSIDGSVVTEFRWTDALESFEWDGRDSTGNIVDDGDYRLVIMSEDAAGNKTVKQSEPFALDTRKAAVFITLNQAGLAPNNDGYYETIEFGLFMNIVQGLERWAFEVQDASMNTVFLREGVEASDQFTITWDGRNSHGNIMEGAYTAFFTAVYEKGDSPEARSQSFVVDVSGPEQSVSLENTPFSPDGDGLNDELIINLRAVDESSIQAWQFSIFDRNGKLFNTFESEGDVPPNLYWDGISAEGEKVLAAEDYTYTFTTIDRWGNESQSRGVITIDIFVIRDGNQLKIQIASITFLPNSPELVLSQDTPQGLRNALILNRLIELFAKYPSYGIRIEGHAVNITGTQREQEEELIPLSRDRSMSVKQALVAQGMNPNRIEILGVGGSKPIVPHSDVDNRWKNRRVEFILER</sequence>
<dbReference type="PANTHER" id="PTHR30329:SF21">
    <property type="entry name" value="LIPOPROTEIN YIAD-RELATED"/>
    <property type="match status" value="1"/>
</dbReference>
<dbReference type="Proteomes" id="UP000029692">
    <property type="component" value="Unassembled WGS sequence"/>
</dbReference>
<dbReference type="AlphaFoldDB" id="A0A098R2N8"/>
<name>A0A098R2N8_9SPIO</name>
<dbReference type="CDD" id="cd07185">
    <property type="entry name" value="OmpA_C-like"/>
    <property type="match status" value="1"/>
</dbReference>
<dbReference type="Gene3D" id="2.60.40.4070">
    <property type="match status" value="4"/>
</dbReference>
<reference evidence="3 4" key="1">
    <citation type="submission" date="2014-05" db="EMBL/GenBank/DDBJ databases">
        <title>De novo Genome Sequence of Spirocheata sp.</title>
        <authorList>
            <person name="Shivani Y."/>
            <person name="Subhash Y."/>
            <person name="Tushar L."/>
            <person name="Sasikala C."/>
            <person name="Ramana C.V."/>
        </authorList>
    </citation>
    <scope>NUCLEOTIDE SEQUENCE [LARGE SCALE GENOMIC DNA]</scope>
    <source>
        <strain evidence="3 4">JC230</strain>
    </source>
</reference>
<evidence type="ECO:0000313" key="3">
    <source>
        <dbReference type="EMBL" id="KGE73928.1"/>
    </source>
</evidence>
<dbReference type="InterPro" id="IPR036737">
    <property type="entry name" value="OmpA-like_sf"/>
</dbReference>
<dbReference type="STRING" id="1480694.DC28_01735"/>
<dbReference type="PROSITE" id="PS51123">
    <property type="entry name" value="OMPA_2"/>
    <property type="match status" value="1"/>
</dbReference>
<gene>
    <name evidence="3" type="ORF">DC28_01735</name>
</gene>
<comment type="caution">
    <text evidence="3">The sequence shown here is derived from an EMBL/GenBank/DDBJ whole genome shotgun (WGS) entry which is preliminary data.</text>
</comment>
<dbReference type="InterPro" id="IPR050330">
    <property type="entry name" value="Bact_OuterMem_StrucFunc"/>
</dbReference>
<dbReference type="EMBL" id="JNUP01000001">
    <property type="protein sequence ID" value="KGE73928.1"/>
    <property type="molecule type" value="Genomic_DNA"/>
</dbReference>